<dbReference type="Gene3D" id="1.50.10.10">
    <property type="match status" value="1"/>
</dbReference>
<proteinExistence type="predicted"/>
<dbReference type="AlphaFoldDB" id="A0A9X2F971"/>
<dbReference type="InterPro" id="IPR008928">
    <property type="entry name" value="6-hairpin_glycosidase_sf"/>
</dbReference>
<organism evidence="2 3">
    <name type="scientific">Aeoliella straminimaris</name>
    <dbReference type="NCBI Taxonomy" id="2954799"/>
    <lineage>
        <taxon>Bacteria</taxon>
        <taxon>Pseudomonadati</taxon>
        <taxon>Planctomycetota</taxon>
        <taxon>Planctomycetia</taxon>
        <taxon>Pirellulales</taxon>
        <taxon>Lacipirellulaceae</taxon>
        <taxon>Aeoliella</taxon>
    </lineage>
</organism>
<sequence>MPAKFVTAPIVVLLLCGVARAEPIDRQAVVTRHNPVLQTVDMNAPVTVGNGGFAFSTDVTGLQTLANDYHRHGVPVETLSRWAWYTEPNPQGYQLADAFEDYVEADGRVVGYPTNADHQAGQWLRRNPRIHPLGQLAFVHADGTAITRSEITDVEQTLDLWRGVIASEFKLRGEPVRVMTTCHPELDLIAVRVNSPLLAEGKLAVKLAFPLGHDASVKNTPALAWSQPDSHSTRTLHQSEQRLDLKRQRDSLVYHCTLAWVGDAQAKHSGPHAMVLEASDGELEFTVSFAPDPLPTELPSFDATLQAAAEHWRDYWTQGGAVDFAGSSDPRAAKLEQRIVLSRYLEGVQCAGEVPPQETGLTCATWYGKHHTEMIWWHTAHFALWGHDQLLAKNLRWYIDHLPTARQLAQSRGLEGARWAKMVGPDGRESPGGNPLIVWNQPHPVYLAELLYRNTPNRETLDRYSPLVFATAECLVSMVHYDQEQDAYVLGPPLWIAQEIYDRATSQNPSFELAYWRWALETAQQWRTRQGLPRNEQWDHVITNLAPLPQQDGKYVALGSHPDTWDNLDSRHDHPTMLAPLGVLPGGPMVNRATMNRTLDAVLAEWDWETKIWGWDYPMIAMTATRLGRPEDAVEILLRDGPNNIYYATGHCPQRSDQARRLDDTPGARRHEIATYLPANGSFLSAVALMVAGWDDCDTPLPGFPQDGTWKIRHEGLHPLP</sequence>
<dbReference type="SUPFAM" id="SSF48208">
    <property type="entry name" value="Six-hairpin glycosidases"/>
    <property type="match status" value="1"/>
</dbReference>
<reference evidence="2" key="1">
    <citation type="submission" date="2022-06" db="EMBL/GenBank/DDBJ databases">
        <title>Aeoliella straminimaris, a novel planctomycete from sediments.</title>
        <authorList>
            <person name="Vitorino I.R."/>
            <person name="Lage O.M."/>
        </authorList>
    </citation>
    <scope>NUCLEOTIDE SEQUENCE</scope>
    <source>
        <strain evidence="2">ICT_H6.2</strain>
    </source>
</reference>
<accession>A0A9X2F971</accession>
<protein>
    <recommendedName>
        <fullName evidence="4">Glycosyl hydrolase family 65</fullName>
    </recommendedName>
</protein>
<dbReference type="Gene3D" id="2.70.98.50">
    <property type="entry name" value="putative glycoside hydrolase family protein from bacillus halodurans"/>
    <property type="match status" value="1"/>
</dbReference>
<dbReference type="InterPro" id="IPR012341">
    <property type="entry name" value="6hp_glycosidase-like_sf"/>
</dbReference>
<gene>
    <name evidence="2" type="ORF">NG895_08615</name>
</gene>
<dbReference type="RefSeq" id="WP_252852074.1">
    <property type="nucleotide sequence ID" value="NZ_JAMXLR010000028.1"/>
</dbReference>
<comment type="caution">
    <text evidence="2">The sequence shown here is derived from an EMBL/GenBank/DDBJ whole genome shotgun (WGS) entry which is preliminary data.</text>
</comment>
<keyword evidence="3" id="KW-1185">Reference proteome</keyword>
<dbReference type="GO" id="GO:0005975">
    <property type="term" value="P:carbohydrate metabolic process"/>
    <property type="evidence" value="ECO:0007669"/>
    <property type="project" value="InterPro"/>
</dbReference>
<evidence type="ECO:0000313" key="3">
    <source>
        <dbReference type="Proteomes" id="UP001155241"/>
    </source>
</evidence>
<dbReference type="EMBL" id="JAMXLR010000028">
    <property type="protein sequence ID" value="MCO6043968.1"/>
    <property type="molecule type" value="Genomic_DNA"/>
</dbReference>
<keyword evidence="1" id="KW-0732">Signal</keyword>
<name>A0A9X2F971_9BACT</name>
<dbReference type="Proteomes" id="UP001155241">
    <property type="component" value="Unassembled WGS sequence"/>
</dbReference>
<feature type="chain" id="PRO_5040840106" description="Glycosyl hydrolase family 65" evidence="1">
    <location>
        <begin position="22"/>
        <end position="721"/>
    </location>
</feature>
<evidence type="ECO:0000256" key="1">
    <source>
        <dbReference type="SAM" id="SignalP"/>
    </source>
</evidence>
<evidence type="ECO:0000313" key="2">
    <source>
        <dbReference type="EMBL" id="MCO6043968.1"/>
    </source>
</evidence>
<feature type="signal peptide" evidence="1">
    <location>
        <begin position="1"/>
        <end position="21"/>
    </location>
</feature>
<evidence type="ECO:0008006" key="4">
    <source>
        <dbReference type="Google" id="ProtNLM"/>
    </source>
</evidence>